<protein>
    <recommendedName>
        <fullName evidence="2">Dihydroorotate dehydrogenase domain-containing protein</fullName>
    </recommendedName>
</protein>
<sequence length="131" mass="13809">MDLTTKFMHLELSSPIVAGASPLSKDLRNIKLLAEAGAGAVVMHSIFQEQLAVEAENLDHFLEQGGESFGEAVSHFPAIESFQVGPEQYLRNIAAAKQAVDIPIIASLNGVSADGWADYAEGVQTAGADAL</sequence>
<comment type="caution">
    <text evidence="1">The sequence shown here is derived from an EMBL/GenBank/DDBJ whole genome shotgun (WGS) entry which is preliminary data.</text>
</comment>
<reference evidence="1" key="1">
    <citation type="journal article" date="2015" name="Nature">
        <title>Complex archaea that bridge the gap between prokaryotes and eukaryotes.</title>
        <authorList>
            <person name="Spang A."/>
            <person name="Saw J.H."/>
            <person name="Jorgensen S.L."/>
            <person name="Zaremba-Niedzwiedzka K."/>
            <person name="Martijn J."/>
            <person name="Lind A.E."/>
            <person name="van Eijk R."/>
            <person name="Schleper C."/>
            <person name="Guy L."/>
            <person name="Ettema T.J."/>
        </authorList>
    </citation>
    <scope>NUCLEOTIDE SEQUENCE</scope>
</reference>
<gene>
    <name evidence="1" type="ORF">LCGC14_3004090</name>
</gene>
<proteinExistence type="predicted"/>
<dbReference type="InterPro" id="IPR013785">
    <property type="entry name" value="Aldolase_TIM"/>
</dbReference>
<evidence type="ECO:0008006" key="2">
    <source>
        <dbReference type="Google" id="ProtNLM"/>
    </source>
</evidence>
<organism evidence="1">
    <name type="scientific">marine sediment metagenome</name>
    <dbReference type="NCBI Taxonomy" id="412755"/>
    <lineage>
        <taxon>unclassified sequences</taxon>
        <taxon>metagenomes</taxon>
        <taxon>ecological metagenomes</taxon>
    </lineage>
</organism>
<feature type="non-terminal residue" evidence="1">
    <location>
        <position position="131"/>
    </location>
</feature>
<dbReference type="Gene3D" id="3.20.20.70">
    <property type="entry name" value="Aldolase class I"/>
    <property type="match status" value="1"/>
</dbReference>
<accession>A0A0F8X0N3</accession>
<dbReference type="SUPFAM" id="SSF51395">
    <property type="entry name" value="FMN-linked oxidoreductases"/>
    <property type="match status" value="1"/>
</dbReference>
<name>A0A0F8X0N3_9ZZZZ</name>
<dbReference type="AlphaFoldDB" id="A0A0F8X0N3"/>
<evidence type="ECO:0000313" key="1">
    <source>
        <dbReference type="EMBL" id="KKK62463.1"/>
    </source>
</evidence>
<dbReference type="EMBL" id="LAZR01061980">
    <property type="protein sequence ID" value="KKK62463.1"/>
    <property type="molecule type" value="Genomic_DNA"/>
</dbReference>